<dbReference type="RefSeq" id="XP_001835264.1">
    <property type="nucleotide sequence ID" value="XM_001835212.1"/>
</dbReference>
<feature type="signal peptide" evidence="1">
    <location>
        <begin position="1"/>
        <end position="18"/>
    </location>
</feature>
<gene>
    <name evidence="2" type="ORF">CC1G_07807</name>
</gene>
<dbReference type="KEGG" id="cci:CC1G_07807"/>
<accession>A8NP46</accession>
<dbReference type="VEuPathDB" id="FungiDB:CC1G_07807"/>
<evidence type="ECO:0000256" key="1">
    <source>
        <dbReference type="SAM" id="SignalP"/>
    </source>
</evidence>
<evidence type="ECO:0000313" key="3">
    <source>
        <dbReference type="Proteomes" id="UP000001861"/>
    </source>
</evidence>
<protein>
    <submittedName>
        <fullName evidence="2">Uncharacterized protein</fullName>
    </submittedName>
</protein>
<feature type="chain" id="PRO_5002727399" evidence="1">
    <location>
        <begin position="19"/>
        <end position="229"/>
    </location>
</feature>
<dbReference type="InParanoid" id="A8NP46"/>
<keyword evidence="3" id="KW-1185">Reference proteome</keyword>
<dbReference type="Proteomes" id="UP000001861">
    <property type="component" value="Unassembled WGS sequence"/>
</dbReference>
<sequence length="229" mass="24122">MTVLSFSLLLALLPFTIAEDVTLFYPATPAPTGLTQHIVSATVLGVSPLSVDDDGFTHYAATQVQSVGFWRLPETTTTYLTTPTTFTYTFKADASRYHATEEIIPTPTLSQSGVPAAATSAARAHSVQECTSFDNGTMSCSIEVLGAPLSPSGTSETVYATSWLGQREPFATISNIETFNIPRPTPLVNVANAGKINDDSEEASGSGALQTGTSCTMVVLVAAMIMTLL</sequence>
<comment type="caution">
    <text evidence="2">The sequence shown here is derived from an EMBL/GenBank/DDBJ whole genome shotgun (WGS) entry which is preliminary data.</text>
</comment>
<dbReference type="AlphaFoldDB" id="A8NP46"/>
<dbReference type="OMA" id="FRPRAMW"/>
<name>A8NP46_COPC7</name>
<dbReference type="GeneID" id="6011793"/>
<proteinExistence type="predicted"/>
<organism evidence="2 3">
    <name type="scientific">Coprinopsis cinerea (strain Okayama-7 / 130 / ATCC MYA-4618 / FGSC 9003)</name>
    <name type="common">Inky cap fungus</name>
    <name type="synonym">Hormographiella aspergillata</name>
    <dbReference type="NCBI Taxonomy" id="240176"/>
    <lineage>
        <taxon>Eukaryota</taxon>
        <taxon>Fungi</taxon>
        <taxon>Dikarya</taxon>
        <taxon>Basidiomycota</taxon>
        <taxon>Agaricomycotina</taxon>
        <taxon>Agaricomycetes</taxon>
        <taxon>Agaricomycetidae</taxon>
        <taxon>Agaricales</taxon>
        <taxon>Agaricineae</taxon>
        <taxon>Psathyrellaceae</taxon>
        <taxon>Coprinopsis</taxon>
    </lineage>
</organism>
<keyword evidence="1" id="KW-0732">Signal</keyword>
<dbReference type="EMBL" id="AACS02000012">
    <property type="protein sequence ID" value="EAU86611.1"/>
    <property type="molecule type" value="Genomic_DNA"/>
</dbReference>
<evidence type="ECO:0000313" key="2">
    <source>
        <dbReference type="EMBL" id="EAU86611.1"/>
    </source>
</evidence>
<reference evidence="2 3" key="1">
    <citation type="journal article" date="2010" name="Proc. Natl. Acad. Sci. U.S.A.">
        <title>Insights into evolution of multicellular fungi from the assembled chromosomes of the mushroom Coprinopsis cinerea (Coprinus cinereus).</title>
        <authorList>
            <person name="Stajich J.E."/>
            <person name="Wilke S.K."/>
            <person name="Ahren D."/>
            <person name="Au C.H."/>
            <person name="Birren B.W."/>
            <person name="Borodovsky M."/>
            <person name="Burns C."/>
            <person name="Canback B."/>
            <person name="Casselton L.A."/>
            <person name="Cheng C.K."/>
            <person name="Deng J."/>
            <person name="Dietrich F.S."/>
            <person name="Fargo D.C."/>
            <person name="Farman M.L."/>
            <person name="Gathman A.C."/>
            <person name="Goldberg J."/>
            <person name="Guigo R."/>
            <person name="Hoegger P.J."/>
            <person name="Hooker J.B."/>
            <person name="Huggins A."/>
            <person name="James T.Y."/>
            <person name="Kamada T."/>
            <person name="Kilaru S."/>
            <person name="Kodira C."/>
            <person name="Kues U."/>
            <person name="Kupfer D."/>
            <person name="Kwan H.S."/>
            <person name="Lomsadze A."/>
            <person name="Li W."/>
            <person name="Lilly W.W."/>
            <person name="Ma L.J."/>
            <person name="Mackey A.J."/>
            <person name="Manning G."/>
            <person name="Martin F."/>
            <person name="Muraguchi H."/>
            <person name="Natvig D.O."/>
            <person name="Palmerini H."/>
            <person name="Ramesh M.A."/>
            <person name="Rehmeyer C.J."/>
            <person name="Roe B.A."/>
            <person name="Shenoy N."/>
            <person name="Stanke M."/>
            <person name="Ter-Hovhannisyan V."/>
            <person name="Tunlid A."/>
            <person name="Velagapudi R."/>
            <person name="Vision T.J."/>
            <person name="Zeng Q."/>
            <person name="Zolan M.E."/>
            <person name="Pukkila P.J."/>
        </authorList>
    </citation>
    <scope>NUCLEOTIDE SEQUENCE [LARGE SCALE GENOMIC DNA]</scope>
    <source>
        <strain evidence="3">Okayama-7 / 130 / ATCC MYA-4618 / FGSC 9003</strain>
    </source>
</reference>